<feature type="domain" description="Helix-turn-helix" evidence="1">
    <location>
        <begin position="46"/>
        <end position="90"/>
    </location>
</feature>
<reference evidence="2 3" key="1">
    <citation type="submission" date="2019-04" db="EMBL/GenBank/DDBJ databases">
        <authorList>
            <person name="Van Vliet M D."/>
        </authorList>
    </citation>
    <scope>NUCLEOTIDE SEQUENCE [LARGE SCALE GENOMIC DNA]</scope>
    <source>
        <strain evidence="2 3">F1</strain>
    </source>
</reference>
<dbReference type="InterPro" id="IPR009061">
    <property type="entry name" value="DNA-bd_dom_put_sf"/>
</dbReference>
<evidence type="ECO:0000259" key="1">
    <source>
        <dbReference type="Pfam" id="PF12728"/>
    </source>
</evidence>
<evidence type="ECO:0000313" key="2">
    <source>
        <dbReference type="EMBL" id="VGO12624.1"/>
    </source>
</evidence>
<dbReference type="GO" id="GO:0003677">
    <property type="term" value="F:DNA binding"/>
    <property type="evidence" value="ECO:0007669"/>
    <property type="project" value="InterPro"/>
</dbReference>
<organism evidence="2 3">
    <name type="scientific">Pontiella desulfatans</name>
    <dbReference type="NCBI Taxonomy" id="2750659"/>
    <lineage>
        <taxon>Bacteria</taxon>
        <taxon>Pseudomonadati</taxon>
        <taxon>Kiritimatiellota</taxon>
        <taxon>Kiritimatiellia</taxon>
        <taxon>Kiritimatiellales</taxon>
        <taxon>Pontiellaceae</taxon>
        <taxon>Pontiella</taxon>
    </lineage>
</organism>
<sequence>MTPTRIPQPIAEAAIAMLRPYAPDLTIEKLEAALFQKTPPNLPDKLLTRKEAAKLLNVSIPTIDRMLRDGELPHRHIRRAVRITLSAVNLLTENKG</sequence>
<dbReference type="InterPro" id="IPR041657">
    <property type="entry name" value="HTH_17"/>
</dbReference>
<name>A0A6C2TYT6_PONDE</name>
<proteinExistence type="predicted"/>
<accession>A0A6C2TYT6</accession>
<dbReference type="SUPFAM" id="SSF46955">
    <property type="entry name" value="Putative DNA-binding domain"/>
    <property type="match status" value="1"/>
</dbReference>
<dbReference type="InterPro" id="IPR010093">
    <property type="entry name" value="SinI_DNA-bd"/>
</dbReference>
<gene>
    <name evidence="2" type="ORF">PDESU_01177</name>
</gene>
<protein>
    <recommendedName>
        <fullName evidence="1">Helix-turn-helix domain-containing protein</fullName>
    </recommendedName>
</protein>
<dbReference type="EMBL" id="CAAHFG010000001">
    <property type="protein sequence ID" value="VGO12624.1"/>
    <property type="molecule type" value="Genomic_DNA"/>
</dbReference>
<keyword evidence="3" id="KW-1185">Reference proteome</keyword>
<dbReference type="Pfam" id="PF12728">
    <property type="entry name" value="HTH_17"/>
    <property type="match status" value="1"/>
</dbReference>
<dbReference type="RefSeq" id="WP_168442008.1">
    <property type="nucleotide sequence ID" value="NZ_CAAHFG010000001.1"/>
</dbReference>
<evidence type="ECO:0000313" key="3">
    <source>
        <dbReference type="Proteomes" id="UP000366872"/>
    </source>
</evidence>
<dbReference type="NCBIfam" id="TIGR01764">
    <property type="entry name" value="excise"/>
    <property type="match status" value="1"/>
</dbReference>
<dbReference type="Proteomes" id="UP000366872">
    <property type="component" value="Unassembled WGS sequence"/>
</dbReference>
<dbReference type="AlphaFoldDB" id="A0A6C2TYT6"/>